<feature type="signal peptide" evidence="2">
    <location>
        <begin position="1"/>
        <end position="21"/>
    </location>
</feature>
<dbReference type="EMBL" id="JACHFW010000006">
    <property type="protein sequence ID" value="MBB5264766.1"/>
    <property type="molecule type" value="Genomic_DNA"/>
</dbReference>
<protein>
    <submittedName>
        <fullName evidence="5">Uncharacterized protein YkwD</fullName>
    </submittedName>
</protein>
<feature type="domain" description="DUF4214" evidence="4">
    <location>
        <begin position="401"/>
        <end position="467"/>
    </location>
</feature>
<dbReference type="PANTHER" id="PTHR31157">
    <property type="entry name" value="SCP DOMAIN-CONTAINING PROTEIN"/>
    <property type="match status" value="1"/>
</dbReference>
<dbReference type="InterPro" id="IPR038255">
    <property type="entry name" value="PBS_linker_sf"/>
</dbReference>
<sequence length="615" mass="67404">MKKFFAIVLALCITLTLPAPMSVNASGQYKDSGSLSMSKMSQAEIVQLLKDHPATTPSSLYAKEPSSKNPYSAGELSSQLLSAMTGRLNALRQIAGLPAVTNSKELNDTAQHGAVVLAAKGQLTHYPSKPSDMDDAFYKKGYEGTSSSNVAMGYGPVEAIDGWMDDSDPSNITILGHRRWQLNPQLGQVGFGYYNGFTLESVFDESGEAVDYDFIGWPASGNFPTQLFSGSEAWSVTLNPEKYNWHELQEEDLTVTVKNSAGKTWTLKGGQDYSPVGSGAYFGLSKGGYGVYNCIIFRLDGVDKYEGVYTVTVQGAKDWYGNNADLTYQVEFFDANSGSLSDEKPNDQPDNNPDNQPQQQEISAFVTRLYETCLGRTPDKAGLESWVNVLESGREGGAQVAYNFVFSQEFKNKNYCNEDYVKLLYRAFLGREADGAGLSSWINVMESGTTREEVFNGFAMSTEFRGLCSQYGINIGNAIQVPQYGTIPSGPCSACGKEAPVKGFVTRLYQICLEREPDAAGLSSWINVLVAHQNSGRDVAYGFVFSDEFKGRNYSNTDYVKQLYRAFLGRESDPAGLESWVRLLDNGTSREEVFDGFVGSQEFTDICASYGIVRG</sequence>
<dbReference type="InterPro" id="IPR035940">
    <property type="entry name" value="CAP_sf"/>
</dbReference>
<dbReference type="InterPro" id="IPR014044">
    <property type="entry name" value="CAP_dom"/>
</dbReference>
<reference evidence="5 6" key="1">
    <citation type="submission" date="2020-08" db="EMBL/GenBank/DDBJ databases">
        <title>Genomic Encyclopedia of Type Strains, Phase IV (KMG-IV): sequencing the most valuable type-strain genomes for metagenomic binning, comparative biology and taxonomic classification.</title>
        <authorList>
            <person name="Goeker M."/>
        </authorList>
    </citation>
    <scope>NUCLEOTIDE SEQUENCE [LARGE SCALE GENOMIC DNA]</scope>
    <source>
        <strain evidence="5 6">DSM 106146</strain>
    </source>
</reference>
<dbReference type="AlphaFoldDB" id="A0A7W8HA70"/>
<dbReference type="InterPro" id="IPR025282">
    <property type="entry name" value="DUF4214"/>
</dbReference>
<evidence type="ECO:0000259" key="4">
    <source>
        <dbReference type="Pfam" id="PF13946"/>
    </source>
</evidence>
<accession>A0A7W8HA70</accession>
<dbReference type="CDD" id="cd05379">
    <property type="entry name" value="CAP_bacterial"/>
    <property type="match status" value="1"/>
</dbReference>
<dbReference type="Gene3D" id="3.40.33.10">
    <property type="entry name" value="CAP"/>
    <property type="match status" value="1"/>
</dbReference>
<organism evidence="5 6">
    <name type="scientific">Catenibacillus scindens</name>
    <dbReference type="NCBI Taxonomy" id="673271"/>
    <lineage>
        <taxon>Bacteria</taxon>
        <taxon>Bacillati</taxon>
        <taxon>Bacillota</taxon>
        <taxon>Clostridia</taxon>
        <taxon>Lachnospirales</taxon>
        <taxon>Lachnospiraceae</taxon>
        <taxon>Catenibacillus</taxon>
    </lineage>
</organism>
<comment type="caution">
    <text evidence="5">The sequence shown here is derived from an EMBL/GenBank/DDBJ whole genome shotgun (WGS) entry which is preliminary data.</text>
</comment>
<evidence type="ECO:0000259" key="3">
    <source>
        <dbReference type="Pfam" id="PF00188"/>
    </source>
</evidence>
<dbReference type="Proteomes" id="UP000543642">
    <property type="component" value="Unassembled WGS sequence"/>
</dbReference>
<dbReference type="Pfam" id="PF13946">
    <property type="entry name" value="DUF4214"/>
    <property type="match status" value="2"/>
</dbReference>
<feature type="compositionally biased region" description="Low complexity" evidence="1">
    <location>
        <begin position="348"/>
        <end position="358"/>
    </location>
</feature>
<keyword evidence="2" id="KW-0732">Signal</keyword>
<evidence type="ECO:0000313" key="5">
    <source>
        <dbReference type="EMBL" id="MBB5264766.1"/>
    </source>
</evidence>
<gene>
    <name evidence="5" type="ORF">HNP82_001894</name>
</gene>
<dbReference type="Gene3D" id="1.10.3130.20">
    <property type="entry name" value="Phycobilisome linker domain"/>
    <property type="match status" value="2"/>
</dbReference>
<feature type="domain" description="SCP" evidence="3">
    <location>
        <begin position="87"/>
        <end position="196"/>
    </location>
</feature>
<proteinExistence type="predicted"/>
<keyword evidence="6" id="KW-1185">Reference proteome</keyword>
<dbReference type="Pfam" id="PF00188">
    <property type="entry name" value="CAP"/>
    <property type="match status" value="1"/>
</dbReference>
<name>A0A7W8HA70_9FIRM</name>
<dbReference type="PANTHER" id="PTHR31157:SF1">
    <property type="entry name" value="SCP DOMAIN-CONTAINING PROTEIN"/>
    <property type="match status" value="1"/>
</dbReference>
<dbReference type="SUPFAM" id="SSF55797">
    <property type="entry name" value="PR-1-like"/>
    <property type="match status" value="1"/>
</dbReference>
<feature type="region of interest" description="Disordered" evidence="1">
    <location>
        <begin position="339"/>
        <end position="358"/>
    </location>
</feature>
<feature type="domain" description="DUF4214" evidence="4">
    <location>
        <begin position="540"/>
        <end position="604"/>
    </location>
</feature>
<evidence type="ECO:0000256" key="1">
    <source>
        <dbReference type="SAM" id="MobiDB-lite"/>
    </source>
</evidence>
<dbReference type="RefSeq" id="WP_183773682.1">
    <property type="nucleotide sequence ID" value="NZ_JACHFW010000006.1"/>
</dbReference>
<feature type="chain" id="PRO_5039717684" evidence="2">
    <location>
        <begin position="22"/>
        <end position="615"/>
    </location>
</feature>
<evidence type="ECO:0000313" key="6">
    <source>
        <dbReference type="Proteomes" id="UP000543642"/>
    </source>
</evidence>
<evidence type="ECO:0000256" key="2">
    <source>
        <dbReference type="SAM" id="SignalP"/>
    </source>
</evidence>